<dbReference type="GeneID" id="36624071"/>
<dbReference type="Proteomes" id="UP000241690">
    <property type="component" value="Unassembled WGS sequence"/>
</dbReference>
<dbReference type="EMBL" id="KZ679675">
    <property type="protein sequence ID" value="PTB60247.1"/>
    <property type="molecule type" value="Genomic_DNA"/>
</dbReference>
<evidence type="ECO:0000313" key="2">
    <source>
        <dbReference type="Proteomes" id="UP000241690"/>
    </source>
</evidence>
<organism evidence="1 2">
    <name type="scientific">Trichoderma harzianum CBS 226.95</name>
    <dbReference type="NCBI Taxonomy" id="983964"/>
    <lineage>
        <taxon>Eukaryota</taxon>
        <taxon>Fungi</taxon>
        <taxon>Dikarya</taxon>
        <taxon>Ascomycota</taxon>
        <taxon>Pezizomycotina</taxon>
        <taxon>Sordariomycetes</taxon>
        <taxon>Hypocreomycetidae</taxon>
        <taxon>Hypocreales</taxon>
        <taxon>Hypocreaceae</taxon>
        <taxon>Trichoderma</taxon>
    </lineage>
</organism>
<sequence>MTFVFLQPYAKAICPDLFHPSHQKYGQDSVIHLKQQCLQDSGSLVHALRGHDSLFKAHSNVLCRPLAIQSFLVQAPNNDSGLFGKKLRATKEGIQTHSSARATSTLKFGGSVQILHQAYSRAFKAHGNVLRRPLGYTITVSNSPLPHNPRHSRGAHRITSILTSSMAVLSQWLQRVSDKAPAPKRKPSIGRKLHDEIMKSSLGLTGLTVMSYAGLWLSRVAYCDTTFIILEEHIKCNNASSPKRKPSMGRKLHDEIMKSFLGPIGLTMRQAVDQLIARLDEKKKAIFNVVDTYEKNGQDSVQHLKQQCLQDSDGPSNTSR</sequence>
<reference evidence="1 2" key="1">
    <citation type="submission" date="2016-07" db="EMBL/GenBank/DDBJ databases">
        <title>Multiple horizontal gene transfer events from other fungi enriched the ability of initially mycotrophic Trichoderma (Ascomycota) to feed on dead plant biomass.</title>
        <authorList>
            <consortium name="DOE Joint Genome Institute"/>
            <person name="Aerts A."/>
            <person name="Atanasova L."/>
            <person name="Chenthamara K."/>
            <person name="Zhang J."/>
            <person name="Grujic M."/>
            <person name="Henrissat B."/>
            <person name="Kuo A."/>
            <person name="Salamov A."/>
            <person name="Lipzen A."/>
            <person name="Labutti K."/>
            <person name="Barry K."/>
            <person name="Miao Y."/>
            <person name="Rahimi M.J."/>
            <person name="Shen Q."/>
            <person name="Grigoriev I.V."/>
            <person name="Kubicek C.P."/>
            <person name="Druzhinina I.S."/>
        </authorList>
    </citation>
    <scope>NUCLEOTIDE SEQUENCE [LARGE SCALE GENOMIC DNA]</scope>
    <source>
        <strain evidence="1 2">CBS 226.95</strain>
    </source>
</reference>
<protein>
    <submittedName>
        <fullName evidence="1">Uncharacterized protein</fullName>
    </submittedName>
</protein>
<dbReference type="AlphaFoldDB" id="A0A2T4AT51"/>
<dbReference type="RefSeq" id="XP_024779924.1">
    <property type="nucleotide sequence ID" value="XM_024915502.1"/>
</dbReference>
<keyword evidence="2" id="KW-1185">Reference proteome</keyword>
<name>A0A2T4AT51_TRIHA</name>
<evidence type="ECO:0000313" key="1">
    <source>
        <dbReference type="EMBL" id="PTB60247.1"/>
    </source>
</evidence>
<gene>
    <name evidence="1" type="ORF">M431DRAFT_476764</name>
</gene>
<proteinExistence type="predicted"/>
<accession>A0A2T4AT51</accession>